<organism evidence="1">
    <name type="scientific">marine metagenome</name>
    <dbReference type="NCBI Taxonomy" id="408172"/>
    <lineage>
        <taxon>unclassified sequences</taxon>
        <taxon>metagenomes</taxon>
        <taxon>ecological metagenomes</taxon>
    </lineage>
</organism>
<dbReference type="AlphaFoldDB" id="A0A381VVB8"/>
<reference evidence="1" key="1">
    <citation type="submission" date="2018-05" db="EMBL/GenBank/DDBJ databases">
        <authorList>
            <person name="Lanie J.A."/>
            <person name="Ng W.-L."/>
            <person name="Kazmierczak K.M."/>
            <person name="Andrzejewski T.M."/>
            <person name="Davidsen T.M."/>
            <person name="Wayne K.J."/>
            <person name="Tettelin H."/>
            <person name="Glass J.I."/>
            <person name="Rusch D."/>
            <person name="Podicherti R."/>
            <person name="Tsui H.-C.T."/>
            <person name="Winkler M.E."/>
        </authorList>
    </citation>
    <scope>NUCLEOTIDE SEQUENCE</scope>
</reference>
<dbReference type="EMBL" id="UINC01009891">
    <property type="protein sequence ID" value="SVA44224.1"/>
    <property type="molecule type" value="Genomic_DNA"/>
</dbReference>
<gene>
    <name evidence="1" type="ORF">METZ01_LOCUS97078</name>
</gene>
<name>A0A381VVB8_9ZZZZ</name>
<evidence type="ECO:0000313" key="1">
    <source>
        <dbReference type="EMBL" id="SVA44224.1"/>
    </source>
</evidence>
<protein>
    <submittedName>
        <fullName evidence="1">Uncharacterized protein</fullName>
    </submittedName>
</protein>
<feature type="non-terminal residue" evidence="1">
    <location>
        <position position="1"/>
    </location>
</feature>
<accession>A0A381VVB8</accession>
<proteinExistence type="predicted"/>
<sequence>VPLLINYTIFGFYLVGVLAAQTEVMILSQKVGTEIDMHENRFYRIFPKEKGFINAQIIRIDKENFRVVIIKKIRGKERLVKRFISLDDYEKLQLHIDAQPDLTEKAKIEMYEGMDFLRVGKIVNEIPKPQYVILKHSGQKKLKGSLFFVDENMLHIQTPTTIEKVHLSDLDQLSYRPEIGEYEYLRPYLYGITGLTGFALAQIYNSQRATLYNEHGIPRNDINRYTQLFGIVIGLIFSSELFDAVSTLLTPSETIILSEAEYEKKNIK</sequence>